<sequence length="70" mass="7599">MWAAHESGLGRGRNKRAAVDPVAQGKRRANVFAFPVDALAISTWGRATRDVTAARSAHTKEREAAAVHKF</sequence>
<organism evidence="1 2">
    <name type="scientific">Hyalomma asiaticum</name>
    <name type="common">Tick</name>
    <dbReference type="NCBI Taxonomy" id="266040"/>
    <lineage>
        <taxon>Eukaryota</taxon>
        <taxon>Metazoa</taxon>
        <taxon>Ecdysozoa</taxon>
        <taxon>Arthropoda</taxon>
        <taxon>Chelicerata</taxon>
        <taxon>Arachnida</taxon>
        <taxon>Acari</taxon>
        <taxon>Parasitiformes</taxon>
        <taxon>Ixodida</taxon>
        <taxon>Ixodoidea</taxon>
        <taxon>Ixodidae</taxon>
        <taxon>Hyalomminae</taxon>
        <taxon>Hyalomma</taxon>
    </lineage>
</organism>
<accession>A0ACB7TI93</accession>
<evidence type="ECO:0000313" key="1">
    <source>
        <dbReference type="EMBL" id="KAH6945854.1"/>
    </source>
</evidence>
<proteinExistence type="predicted"/>
<evidence type="ECO:0000313" key="2">
    <source>
        <dbReference type="Proteomes" id="UP000821845"/>
    </source>
</evidence>
<dbReference type="Proteomes" id="UP000821845">
    <property type="component" value="Chromosome 1"/>
</dbReference>
<comment type="caution">
    <text evidence="1">The sequence shown here is derived from an EMBL/GenBank/DDBJ whole genome shotgun (WGS) entry which is preliminary data.</text>
</comment>
<reference evidence="1" key="1">
    <citation type="submission" date="2020-05" db="EMBL/GenBank/DDBJ databases">
        <title>Large-scale comparative analyses of tick genomes elucidate their genetic diversity and vector capacities.</title>
        <authorList>
            <person name="Jia N."/>
            <person name="Wang J."/>
            <person name="Shi W."/>
            <person name="Du L."/>
            <person name="Sun Y."/>
            <person name="Zhan W."/>
            <person name="Jiang J."/>
            <person name="Wang Q."/>
            <person name="Zhang B."/>
            <person name="Ji P."/>
            <person name="Sakyi L.B."/>
            <person name="Cui X."/>
            <person name="Yuan T."/>
            <person name="Jiang B."/>
            <person name="Yang W."/>
            <person name="Lam T.T.-Y."/>
            <person name="Chang Q."/>
            <person name="Ding S."/>
            <person name="Wang X."/>
            <person name="Zhu J."/>
            <person name="Ruan X."/>
            <person name="Zhao L."/>
            <person name="Wei J."/>
            <person name="Que T."/>
            <person name="Du C."/>
            <person name="Cheng J."/>
            <person name="Dai P."/>
            <person name="Han X."/>
            <person name="Huang E."/>
            <person name="Gao Y."/>
            <person name="Liu J."/>
            <person name="Shao H."/>
            <person name="Ye R."/>
            <person name="Li L."/>
            <person name="Wei W."/>
            <person name="Wang X."/>
            <person name="Wang C."/>
            <person name="Yang T."/>
            <person name="Huo Q."/>
            <person name="Li W."/>
            <person name="Guo W."/>
            <person name="Chen H."/>
            <person name="Zhou L."/>
            <person name="Ni X."/>
            <person name="Tian J."/>
            <person name="Zhou Y."/>
            <person name="Sheng Y."/>
            <person name="Liu T."/>
            <person name="Pan Y."/>
            <person name="Xia L."/>
            <person name="Li J."/>
            <person name="Zhao F."/>
            <person name="Cao W."/>
        </authorList>
    </citation>
    <scope>NUCLEOTIDE SEQUENCE</scope>
    <source>
        <strain evidence="1">Hyas-2018</strain>
    </source>
</reference>
<dbReference type="EMBL" id="CM023481">
    <property type="protein sequence ID" value="KAH6945854.1"/>
    <property type="molecule type" value="Genomic_DNA"/>
</dbReference>
<name>A0ACB7TI93_HYAAI</name>
<keyword evidence="2" id="KW-1185">Reference proteome</keyword>
<protein>
    <submittedName>
        <fullName evidence="1">Uncharacterized protein</fullName>
    </submittedName>
</protein>
<gene>
    <name evidence="1" type="ORF">HPB50_010314</name>
</gene>